<evidence type="ECO:0000313" key="2">
    <source>
        <dbReference type="EMBL" id="ACZ90436.1"/>
    </source>
</evidence>
<protein>
    <recommendedName>
        <fullName evidence="4">Secreted protein</fullName>
    </recommendedName>
</protein>
<proteinExistence type="predicted"/>
<dbReference type="AlphaFoldDB" id="D2ASV9"/>
<name>D2ASV9_STRRD</name>
<dbReference type="STRING" id="479432.Sros_7770"/>
<sequence length="150" mass="16467">MHGRWRRTSVVVVASAIAAGAFTGPVSAATSASVTAASASCGKSVAFPGGDTWSFYPVRKLTFKGRTLWLRNVRLTDYSYAYIKSGYRAGDLVTVHRSKNGGKTWKNCGPFARDHSNQQPNYRVWMRACIGVRVSGALRSKCTSWYYDKG</sequence>
<dbReference type="RefSeq" id="WP_012894166.1">
    <property type="nucleotide sequence ID" value="NC_013595.1"/>
</dbReference>
<evidence type="ECO:0000256" key="1">
    <source>
        <dbReference type="SAM" id="SignalP"/>
    </source>
</evidence>
<evidence type="ECO:0008006" key="4">
    <source>
        <dbReference type="Google" id="ProtNLM"/>
    </source>
</evidence>
<keyword evidence="3" id="KW-1185">Reference proteome</keyword>
<reference evidence="2 3" key="1">
    <citation type="journal article" date="2010" name="Stand. Genomic Sci.">
        <title>Complete genome sequence of Streptosporangium roseum type strain (NI 9100).</title>
        <authorList>
            <person name="Nolan M."/>
            <person name="Sikorski J."/>
            <person name="Jando M."/>
            <person name="Lucas S."/>
            <person name="Lapidus A."/>
            <person name="Glavina Del Rio T."/>
            <person name="Chen F."/>
            <person name="Tice H."/>
            <person name="Pitluck S."/>
            <person name="Cheng J.F."/>
            <person name="Chertkov O."/>
            <person name="Sims D."/>
            <person name="Meincke L."/>
            <person name="Brettin T."/>
            <person name="Han C."/>
            <person name="Detter J.C."/>
            <person name="Bruce D."/>
            <person name="Goodwin L."/>
            <person name="Land M."/>
            <person name="Hauser L."/>
            <person name="Chang Y.J."/>
            <person name="Jeffries C.D."/>
            <person name="Ivanova N."/>
            <person name="Mavromatis K."/>
            <person name="Mikhailova N."/>
            <person name="Chen A."/>
            <person name="Palaniappan K."/>
            <person name="Chain P."/>
            <person name="Rohde M."/>
            <person name="Goker M."/>
            <person name="Bristow J."/>
            <person name="Eisen J.A."/>
            <person name="Markowitz V."/>
            <person name="Hugenholtz P."/>
            <person name="Kyrpides N.C."/>
            <person name="Klenk H.P."/>
        </authorList>
    </citation>
    <scope>NUCLEOTIDE SEQUENCE [LARGE SCALE GENOMIC DNA]</scope>
    <source>
        <strain evidence="3">ATCC 12428 / DSM 43021 / JCM 3005 / NI 9100</strain>
    </source>
</reference>
<dbReference type="EMBL" id="CP001814">
    <property type="protein sequence ID" value="ACZ90436.1"/>
    <property type="molecule type" value="Genomic_DNA"/>
</dbReference>
<evidence type="ECO:0000313" key="3">
    <source>
        <dbReference type="Proteomes" id="UP000002029"/>
    </source>
</evidence>
<dbReference type="HOGENOM" id="CLU_1739539_0_0_11"/>
<feature type="chain" id="PRO_5003028606" description="Secreted protein" evidence="1">
    <location>
        <begin position="29"/>
        <end position="150"/>
    </location>
</feature>
<keyword evidence="1" id="KW-0732">Signal</keyword>
<gene>
    <name evidence="2" type="ordered locus">Sros_7770</name>
</gene>
<dbReference type="Proteomes" id="UP000002029">
    <property type="component" value="Chromosome"/>
</dbReference>
<accession>D2ASV9</accession>
<organism evidence="2 3">
    <name type="scientific">Streptosporangium roseum (strain ATCC 12428 / DSM 43021 / JCM 3005 / KCTC 9067 / NCIMB 10171 / NRRL 2505 / NI 9100)</name>
    <dbReference type="NCBI Taxonomy" id="479432"/>
    <lineage>
        <taxon>Bacteria</taxon>
        <taxon>Bacillati</taxon>
        <taxon>Actinomycetota</taxon>
        <taxon>Actinomycetes</taxon>
        <taxon>Streptosporangiales</taxon>
        <taxon>Streptosporangiaceae</taxon>
        <taxon>Streptosporangium</taxon>
    </lineage>
</organism>
<feature type="signal peptide" evidence="1">
    <location>
        <begin position="1"/>
        <end position="28"/>
    </location>
</feature>
<dbReference type="OrthoDB" id="3538827at2"/>
<dbReference type="KEGG" id="sro:Sros_7770"/>